<evidence type="ECO:0000256" key="2">
    <source>
        <dbReference type="SAM" id="MobiDB-lite"/>
    </source>
</evidence>
<dbReference type="EMBL" id="JAVRRG010000036">
    <property type="protein sequence ID" value="KAK5094186.1"/>
    <property type="molecule type" value="Genomic_DNA"/>
</dbReference>
<dbReference type="InterPro" id="IPR052761">
    <property type="entry name" value="Fungal_Detox/Toxin_TFs"/>
</dbReference>
<feature type="region of interest" description="Disordered" evidence="2">
    <location>
        <begin position="1"/>
        <end position="62"/>
    </location>
</feature>
<sequence>MSKMSDQDRVQGSSAGTKRKRSVIACGSCHDRKRPIRQRQSPPTQEPSYPLTPSPTSVRDRSTSFINEGGVIDHAIAQTSTPTFATSSDTSQPQQHNEQLQQRRPVVVVPNQRSAKDLLPYFAGESEGLEWLFDQCSADRPVKGVHYVTPRKTYRHKRTTSKVRRLGPPLPPLQVQQELIRCFFHYVFPVMPIVDAKDFLEAYGRNPNSVSPLLLWSMFFAAANFVDKDYLRTNRLPPRKILKEQYYQHAKDVWDNQDEDDKIVMIGAALCLAMWYVDLEDRDGSWYWIGTATSLCHTIGLHRASNYASLPSCPFPARSRQLWRRLWWCCYQRDAWLASGFGRPMRIHIDDCDEAMPHPEEIFEEWRNIPAELHEKYLPPEILALTEAWIVLLHLSVCLEDILTMHYRPRSRLPTTGTLRQQDSDIVNLRSKIPTTSFATPAIVLVHICHLEMYFNAVLITLYRPYLACSPHKLTDQDSAACRDECILKAKAAASDTTHILNKLMSLNAISKSPSSFVSAMMAAMQVLVFDIRNSTGLGKSYATHQLDLHMLVVSHLRKTYWTADLQHNLFVEVMKVLHGEPSPQQGKDAATPANERADGDDTTLSSEHTGPDLFAAEQNLAHASLDDFFGMFNPFMGLPPHDELR</sequence>
<dbReference type="Proteomes" id="UP001345013">
    <property type="component" value="Unassembled WGS sequence"/>
</dbReference>
<keyword evidence="5" id="KW-1185">Reference proteome</keyword>
<gene>
    <name evidence="4" type="ORF">LTR24_003791</name>
</gene>
<comment type="caution">
    <text evidence="4">The sequence shown here is derived from an EMBL/GenBank/DDBJ whole genome shotgun (WGS) entry which is preliminary data.</text>
</comment>
<reference evidence="4 5" key="1">
    <citation type="submission" date="2023-08" db="EMBL/GenBank/DDBJ databases">
        <title>Black Yeasts Isolated from many extreme environments.</title>
        <authorList>
            <person name="Coleine C."/>
            <person name="Stajich J.E."/>
            <person name="Selbmann L."/>
        </authorList>
    </citation>
    <scope>NUCLEOTIDE SEQUENCE [LARGE SCALE GENOMIC DNA]</scope>
    <source>
        <strain evidence="4 5">CCFEE 5885</strain>
    </source>
</reference>
<feature type="compositionally biased region" description="Polar residues" evidence="2">
    <location>
        <begin position="82"/>
        <end position="100"/>
    </location>
</feature>
<dbReference type="PANTHER" id="PTHR47425">
    <property type="entry name" value="FARB-RELATED"/>
    <property type="match status" value="1"/>
</dbReference>
<dbReference type="InterPro" id="IPR007219">
    <property type="entry name" value="XnlR_reg_dom"/>
</dbReference>
<dbReference type="CDD" id="cd12148">
    <property type="entry name" value="fungal_TF_MHR"/>
    <property type="match status" value="1"/>
</dbReference>
<evidence type="ECO:0000259" key="3">
    <source>
        <dbReference type="SMART" id="SM00906"/>
    </source>
</evidence>
<feature type="domain" description="Xylanolytic transcriptional activator regulatory" evidence="3">
    <location>
        <begin position="285"/>
        <end position="365"/>
    </location>
</feature>
<proteinExistence type="predicted"/>
<dbReference type="SMART" id="SM00906">
    <property type="entry name" value="Fungal_trans"/>
    <property type="match status" value="1"/>
</dbReference>
<evidence type="ECO:0000313" key="5">
    <source>
        <dbReference type="Proteomes" id="UP001345013"/>
    </source>
</evidence>
<feature type="compositionally biased region" description="Polar residues" evidence="2">
    <location>
        <begin position="38"/>
        <end position="47"/>
    </location>
</feature>
<dbReference type="PANTHER" id="PTHR47425:SF3">
    <property type="entry name" value="ZN(II)2CYS6 TRANSCRIPTION FACTOR (EUROFUNG)"/>
    <property type="match status" value="1"/>
</dbReference>
<accession>A0ABR0KE36</accession>
<dbReference type="Pfam" id="PF04082">
    <property type="entry name" value="Fungal_trans"/>
    <property type="match status" value="1"/>
</dbReference>
<name>A0ABR0KE36_9EURO</name>
<feature type="region of interest" description="Disordered" evidence="2">
    <location>
        <begin position="82"/>
        <end position="104"/>
    </location>
</feature>
<protein>
    <recommendedName>
        <fullName evidence="3">Xylanolytic transcriptional activator regulatory domain-containing protein</fullName>
    </recommendedName>
</protein>
<keyword evidence="1" id="KW-0539">Nucleus</keyword>
<organism evidence="4 5">
    <name type="scientific">Lithohypha guttulata</name>
    <dbReference type="NCBI Taxonomy" id="1690604"/>
    <lineage>
        <taxon>Eukaryota</taxon>
        <taxon>Fungi</taxon>
        <taxon>Dikarya</taxon>
        <taxon>Ascomycota</taxon>
        <taxon>Pezizomycotina</taxon>
        <taxon>Eurotiomycetes</taxon>
        <taxon>Chaetothyriomycetidae</taxon>
        <taxon>Chaetothyriales</taxon>
        <taxon>Trichomeriaceae</taxon>
        <taxon>Lithohypha</taxon>
    </lineage>
</organism>
<evidence type="ECO:0000313" key="4">
    <source>
        <dbReference type="EMBL" id="KAK5094186.1"/>
    </source>
</evidence>
<evidence type="ECO:0000256" key="1">
    <source>
        <dbReference type="ARBA" id="ARBA00023242"/>
    </source>
</evidence>
<feature type="region of interest" description="Disordered" evidence="2">
    <location>
        <begin position="581"/>
        <end position="610"/>
    </location>
</feature>